<gene>
    <name evidence="2 3" type="primary">mtnA</name>
    <name evidence="3" type="ORF">HUE88_00820</name>
</gene>
<dbReference type="NCBIfam" id="TIGR00512">
    <property type="entry name" value="salvage_mtnA"/>
    <property type="match status" value="1"/>
</dbReference>
<keyword evidence="2" id="KW-0486">Methionine biosynthesis</keyword>
<dbReference type="Gene3D" id="1.20.120.420">
    <property type="entry name" value="translation initiation factor eif-2b, domain 1"/>
    <property type="match status" value="1"/>
</dbReference>
<proteinExistence type="inferred from homology"/>
<dbReference type="PANTHER" id="PTHR43475:SF1">
    <property type="entry name" value="METHYLTHIORIBOSE-1-PHOSPHATE ISOMERASE"/>
    <property type="match status" value="1"/>
</dbReference>
<dbReference type="GO" id="GO:0046523">
    <property type="term" value="F:S-methyl-5-thioribose-1-phosphate isomerase activity"/>
    <property type="evidence" value="ECO:0007669"/>
    <property type="project" value="UniProtKB-UniRule"/>
</dbReference>
<keyword evidence="1 2" id="KW-0413">Isomerase</keyword>
<evidence type="ECO:0000256" key="2">
    <source>
        <dbReference type="HAMAP-Rule" id="MF_01678"/>
    </source>
</evidence>
<dbReference type="FunFam" id="3.40.50.10470:FF:000006">
    <property type="entry name" value="Methylthioribose-1-phosphate isomerase"/>
    <property type="match status" value="1"/>
</dbReference>
<keyword evidence="4" id="KW-1185">Reference proteome</keyword>
<dbReference type="UniPathway" id="UPA00904">
    <property type="reaction ID" value="UER00874"/>
</dbReference>
<feature type="binding site" evidence="2">
    <location>
        <position position="206"/>
    </location>
    <ligand>
        <name>substrate</name>
    </ligand>
</feature>
<keyword evidence="2" id="KW-0028">Amino-acid biosynthesis</keyword>
<dbReference type="Pfam" id="PF01008">
    <property type="entry name" value="IF-2B"/>
    <property type="match status" value="1"/>
</dbReference>
<feature type="binding site" evidence="2">
    <location>
        <position position="90"/>
    </location>
    <ligand>
        <name>substrate</name>
    </ligand>
</feature>
<dbReference type="KEGG" id="sbal:HUE88_00820"/>
<accession>A0A7S7RN84</accession>
<protein>
    <recommendedName>
        <fullName evidence="2">Methylthioribose-1-phosphate isomerase</fullName>
        <shortName evidence="2">M1Pi</shortName>
        <shortName evidence="2">MTR-1-P isomerase</shortName>
        <ecNumber evidence="2">5.3.1.23</ecNumber>
    </recommendedName>
    <alternativeName>
        <fullName evidence="2">S-methyl-5-thioribose-1-phosphate isomerase</fullName>
    </alternativeName>
</protein>
<dbReference type="InterPro" id="IPR011559">
    <property type="entry name" value="Initiation_fac_2B_a/b/d"/>
</dbReference>
<evidence type="ECO:0000313" key="3">
    <source>
        <dbReference type="EMBL" id="QOY52274.1"/>
    </source>
</evidence>
<organism evidence="3 4">
    <name type="scientific">Candidatus Sulfurimonas baltica</name>
    <dbReference type="NCBI Taxonomy" id="2740404"/>
    <lineage>
        <taxon>Bacteria</taxon>
        <taxon>Pseudomonadati</taxon>
        <taxon>Campylobacterota</taxon>
        <taxon>Epsilonproteobacteria</taxon>
        <taxon>Campylobacterales</taxon>
        <taxon>Sulfurimonadaceae</taxon>
        <taxon>Sulfurimonas</taxon>
    </lineage>
</organism>
<feature type="site" description="Transition state stabilizer" evidence="2">
    <location>
        <position position="167"/>
    </location>
</feature>
<dbReference type="InterPro" id="IPR027363">
    <property type="entry name" value="M1Pi_N"/>
</dbReference>
<dbReference type="GO" id="GO:0019509">
    <property type="term" value="P:L-methionine salvage from methylthioadenosine"/>
    <property type="evidence" value="ECO:0007669"/>
    <property type="project" value="UniProtKB-UniRule"/>
</dbReference>
<feature type="binding site" evidence="2">
    <location>
        <begin position="52"/>
        <end position="54"/>
    </location>
    <ligand>
        <name>substrate</name>
    </ligand>
</feature>
<dbReference type="Proteomes" id="UP000593994">
    <property type="component" value="Chromosome"/>
</dbReference>
<evidence type="ECO:0000256" key="1">
    <source>
        <dbReference type="ARBA" id="ARBA00023235"/>
    </source>
</evidence>
<comment type="catalytic activity">
    <reaction evidence="2">
        <text>5-(methylsulfanyl)-alpha-D-ribose 1-phosphate = 5-(methylsulfanyl)-D-ribulose 1-phosphate</text>
        <dbReference type="Rhea" id="RHEA:19989"/>
        <dbReference type="ChEBI" id="CHEBI:58533"/>
        <dbReference type="ChEBI" id="CHEBI:58548"/>
        <dbReference type="EC" id="5.3.1.23"/>
    </reaction>
</comment>
<dbReference type="NCBIfam" id="TIGR00524">
    <property type="entry name" value="eIF-2B_rel"/>
    <property type="match status" value="1"/>
</dbReference>
<comment type="pathway">
    <text evidence="2">Amino-acid biosynthesis; L-methionine biosynthesis via salvage pathway; L-methionine from S-methyl-5-thio-alpha-D-ribose 1-phosphate: step 1/6.</text>
</comment>
<dbReference type="EC" id="5.3.1.23" evidence="2"/>
<dbReference type="AlphaFoldDB" id="A0A7S7RN84"/>
<name>A0A7S7RN84_9BACT</name>
<dbReference type="InterPro" id="IPR005251">
    <property type="entry name" value="IF-M1Pi"/>
</dbReference>
<dbReference type="EMBL" id="CP054492">
    <property type="protein sequence ID" value="QOY52274.1"/>
    <property type="molecule type" value="Genomic_DNA"/>
</dbReference>
<sequence length="370" mass="41278">MQGKYKALWLNDDDFYEYLEVIDQTKLPFEYDTKILTTTDEVVRAIKNMTVRGAGVIGSVAAFGIYIAAIEVEGEYEKLKEKANLIRESRPTAVNLMWAVDKMMELLKDSEDPEDSEALAEDALKFAIQLNDEEALESQKIAQYGCDIIEEILKKKNKTKINILTHCNAGWLAVIDEGTALAPIYEAKRRGIDVHVWVDETRPRNQGASLTAWELEQSGIEHTIIADNTGGHLMQHGEVDMVIVGADRVSANGDVANKIGTYLKALAAYDNNIPFYVAIPASTFDFSIKDGVKEIPIELRSPDEVRYIKGVDEEGVVREVLITPKDSPAINYGFDVTPARLITGLITNKGLCYANYDSIVRMFFNVSDKL</sequence>
<feature type="binding site" evidence="2">
    <location>
        <begin position="257"/>
        <end position="258"/>
    </location>
    <ligand>
        <name>substrate</name>
    </ligand>
</feature>
<evidence type="ECO:0000313" key="4">
    <source>
        <dbReference type="Proteomes" id="UP000593994"/>
    </source>
</evidence>
<reference evidence="3 4" key="1">
    <citation type="submission" date="2020-05" db="EMBL/GenBank/DDBJ databases">
        <title>Sulfurimonas marisnigri, sp. nov., and Sulfurimonas baltica, sp. nov., manganese oxide reducing chemolithoautotrophs of the class Epsilonproteobacteria isolated from the pelagic redoxclines of the Black and Baltic Seas and emended description of the genus Sulfurimonas.</title>
        <authorList>
            <person name="Henkel J.V."/>
            <person name="Laudan C."/>
            <person name="Werner J."/>
            <person name="Neu T."/>
            <person name="Plewe S."/>
            <person name="Sproer C."/>
            <person name="Bunk B."/>
            <person name="Schulz-Vogt H.N."/>
        </authorList>
    </citation>
    <scope>NUCLEOTIDE SEQUENCE [LARGE SCALE GENOMIC DNA]</scope>
    <source>
        <strain evidence="3 4">GD2</strain>
    </source>
</reference>
<dbReference type="NCBIfam" id="NF004326">
    <property type="entry name" value="PRK05720.1"/>
    <property type="match status" value="1"/>
</dbReference>
<dbReference type="Gene3D" id="3.40.50.10470">
    <property type="entry name" value="Translation initiation factor eif-2b, domain 2"/>
    <property type="match status" value="1"/>
</dbReference>
<comment type="function">
    <text evidence="2">Catalyzes the interconversion of methylthioribose-1-phosphate (MTR-1-P) into methylthioribulose-1-phosphate (MTRu-1-P).</text>
</comment>
<dbReference type="SUPFAM" id="SSF100950">
    <property type="entry name" value="NagB/RpiA/CoA transferase-like"/>
    <property type="match status" value="1"/>
</dbReference>
<dbReference type="HAMAP" id="MF_01678">
    <property type="entry name" value="Salvage_MtnA"/>
    <property type="match status" value="1"/>
</dbReference>
<dbReference type="InterPro" id="IPR000649">
    <property type="entry name" value="IF-2B-related"/>
</dbReference>
<dbReference type="PANTHER" id="PTHR43475">
    <property type="entry name" value="METHYLTHIORIBOSE-1-PHOSPHATE ISOMERASE"/>
    <property type="match status" value="1"/>
</dbReference>
<comment type="similarity">
    <text evidence="2">Belongs to the EIF-2B alpha/beta/delta subunits family. MtnA subfamily.</text>
</comment>
<dbReference type="InterPro" id="IPR042529">
    <property type="entry name" value="IF_2B-like_C"/>
</dbReference>
<dbReference type="InterPro" id="IPR037171">
    <property type="entry name" value="NagB/RpiA_transferase-like"/>
</dbReference>
<dbReference type="RefSeq" id="WP_194370157.1">
    <property type="nucleotide sequence ID" value="NZ_CP054492.1"/>
</dbReference>
<feature type="active site" description="Proton donor" evidence="2">
    <location>
        <position position="247"/>
    </location>
</feature>